<evidence type="ECO:0000313" key="6">
    <source>
        <dbReference type="EMBL" id="CUN24013.1"/>
    </source>
</evidence>
<dbReference type="InterPro" id="IPR055178">
    <property type="entry name" value="RsdA/BaiN/AoA(So)-like_dom"/>
</dbReference>
<dbReference type="SUPFAM" id="SSF51905">
    <property type="entry name" value="FAD/NAD(P)-binding domain"/>
    <property type="match status" value="1"/>
</dbReference>
<dbReference type="Proteomes" id="UP000095492">
    <property type="component" value="Unassembled WGS sequence"/>
</dbReference>
<evidence type="ECO:0000256" key="1">
    <source>
        <dbReference type="ARBA" id="ARBA00001974"/>
    </source>
</evidence>
<sequence>MKQKTYDVIVVGGGAAGLMAAIHAASGGAHTAILDHHEVSGKKILATGNGKCNFTNLMQGESYYRCDTPAFVLHILEQFSAEDTIAFFRELGVMTRDRQGYCYPRSGQASAIRNALLRKAEKLGIEIHNGIGIRKIIRENNRFSFDTKSGSFFSTCCILATGGMASPKSGSDGSGYIYAKSFGHTVKKPLPALTALMAEANWLKETTGVRADATVKLYVDGSCVAEDTGEVQMADYGISGIPAFQVSRYAAVALDRKQCVTATLDFVPEYTEEQLRDFLKQQLDVASAEESWKMLLSGIVNEKIASMLCAQKHLGERKIASIPKAKNRQLLREFANLLKQVKFPITGVRGFQFAQVTCGGIPVTELTKQMESERVEGLYFAGEIVDVDGMCGGYNLQWAWSGGAVAGTAAAEKSVRRKRTDAK</sequence>
<keyword evidence="3" id="KW-0274">FAD</keyword>
<dbReference type="Pfam" id="PF03486">
    <property type="entry name" value="HI0933_like"/>
    <property type="match status" value="1"/>
</dbReference>
<keyword evidence="2" id="KW-0285">Flavoprotein</keyword>
<evidence type="ECO:0000256" key="3">
    <source>
        <dbReference type="ARBA" id="ARBA00022827"/>
    </source>
</evidence>
<dbReference type="InterPro" id="IPR036188">
    <property type="entry name" value="FAD/NAD-bd_sf"/>
</dbReference>
<dbReference type="Pfam" id="PF22780">
    <property type="entry name" value="HI0933_like_1st"/>
    <property type="match status" value="1"/>
</dbReference>
<proteinExistence type="predicted"/>
<dbReference type="InterPro" id="IPR004792">
    <property type="entry name" value="BaiN-like"/>
</dbReference>
<dbReference type="Gene3D" id="2.40.30.10">
    <property type="entry name" value="Translation factors"/>
    <property type="match status" value="1"/>
</dbReference>
<organism evidence="6 7">
    <name type="scientific">Eubacterium ramulus</name>
    <dbReference type="NCBI Taxonomy" id="39490"/>
    <lineage>
        <taxon>Bacteria</taxon>
        <taxon>Bacillati</taxon>
        <taxon>Bacillota</taxon>
        <taxon>Clostridia</taxon>
        <taxon>Eubacteriales</taxon>
        <taxon>Eubacteriaceae</taxon>
        <taxon>Eubacterium</taxon>
    </lineage>
</organism>
<evidence type="ECO:0000256" key="2">
    <source>
        <dbReference type="ARBA" id="ARBA00022630"/>
    </source>
</evidence>
<reference evidence="6 7" key="1">
    <citation type="submission" date="2015-09" db="EMBL/GenBank/DDBJ databases">
        <authorList>
            <consortium name="Pathogen Informatics"/>
        </authorList>
    </citation>
    <scope>NUCLEOTIDE SEQUENCE [LARGE SCALE GENOMIC DNA]</scope>
    <source>
        <strain evidence="6 7">2789STDY5608891</strain>
    </source>
</reference>
<evidence type="ECO:0000259" key="5">
    <source>
        <dbReference type="Pfam" id="PF22780"/>
    </source>
</evidence>
<feature type="domain" description="RsdA/BaiN/AoA(So)-like insert" evidence="5">
    <location>
        <begin position="191"/>
        <end position="356"/>
    </location>
</feature>
<dbReference type="STRING" id="39490.ERS852448_02695"/>
<protein>
    <submittedName>
        <fullName evidence="6">Tricarballylate dehydrogenase</fullName>
    </submittedName>
</protein>
<dbReference type="RefSeq" id="WP_055290967.1">
    <property type="nucleotide sequence ID" value="NZ_CBCTYR010000002.1"/>
</dbReference>
<dbReference type="NCBIfam" id="TIGR00275">
    <property type="entry name" value="aminoacetone oxidase family FAD-binding enzyme"/>
    <property type="match status" value="1"/>
</dbReference>
<comment type="cofactor">
    <cofactor evidence="1">
        <name>FAD</name>
        <dbReference type="ChEBI" id="CHEBI:57692"/>
    </cofactor>
</comment>
<name>A0A173V9X0_EUBRA</name>
<dbReference type="Gene3D" id="1.10.8.260">
    <property type="entry name" value="HI0933 insert domain-like"/>
    <property type="match status" value="1"/>
</dbReference>
<feature type="domain" description="RsdA/BaiN/AoA(So)-like Rossmann fold-like" evidence="4">
    <location>
        <begin position="7"/>
        <end position="408"/>
    </location>
</feature>
<dbReference type="EMBL" id="CYYA01000025">
    <property type="protein sequence ID" value="CUN24013.1"/>
    <property type="molecule type" value="Genomic_DNA"/>
</dbReference>
<accession>A0A173V9X0</accession>
<dbReference type="PRINTS" id="PR00411">
    <property type="entry name" value="PNDRDTASEI"/>
</dbReference>
<dbReference type="Gene3D" id="3.50.50.60">
    <property type="entry name" value="FAD/NAD(P)-binding domain"/>
    <property type="match status" value="1"/>
</dbReference>
<evidence type="ECO:0000259" key="4">
    <source>
        <dbReference type="Pfam" id="PF03486"/>
    </source>
</evidence>
<dbReference type="OrthoDB" id="9773233at2"/>
<dbReference type="PANTHER" id="PTHR42887">
    <property type="entry name" value="OS12G0638800 PROTEIN"/>
    <property type="match status" value="1"/>
</dbReference>
<evidence type="ECO:0000313" key="7">
    <source>
        <dbReference type="Proteomes" id="UP000095492"/>
    </source>
</evidence>
<gene>
    <name evidence="6" type="ORF">ERS852448_02695</name>
</gene>
<dbReference type="PRINTS" id="PR00368">
    <property type="entry name" value="FADPNR"/>
</dbReference>
<dbReference type="PANTHER" id="PTHR42887:SF2">
    <property type="entry name" value="OS12G0638800 PROTEIN"/>
    <property type="match status" value="1"/>
</dbReference>
<dbReference type="InterPro" id="IPR023166">
    <property type="entry name" value="BaiN-like_dom_sf"/>
</dbReference>
<dbReference type="InterPro" id="IPR057661">
    <property type="entry name" value="RsdA/BaiN/AoA(So)_Rossmann"/>
</dbReference>
<dbReference type="AlphaFoldDB" id="A0A173V9X0"/>
<dbReference type="GeneID" id="97390931"/>
<dbReference type="SUPFAM" id="SSF160996">
    <property type="entry name" value="HI0933 insert domain-like"/>
    <property type="match status" value="1"/>
</dbReference>